<reference evidence="2 3" key="1">
    <citation type="submission" date="2020-08" db="EMBL/GenBank/DDBJ databases">
        <title>Sequencing the genomes of 1000 actinobacteria strains.</title>
        <authorList>
            <person name="Klenk H.-P."/>
        </authorList>
    </citation>
    <scope>NUCLEOTIDE SEQUENCE [LARGE SCALE GENOMIC DNA]</scope>
    <source>
        <strain evidence="2 3">DSM 43149</strain>
    </source>
</reference>
<gene>
    <name evidence="2" type="ORF">BJ971_006006</name>
</gene>
<dbReference type="AlphaFoldDB" id="A0A7W7I2Y6"/>
<name>A0A7W7I2Y6_9ACTN</name>
<dbReference type="EMBL" id="JACHNH010000001">
    <property type="protein sequence ID" value="MBB4765450.1"/>
    <property type="molecule type" value="Genomic_DNA"/>
</dbReference>
<organism evidence="2 3">
    <name type="scientific">Actinoplanes digitatis</name>
    <dbReference type="NCBI Taxonomy" id="1868"/>
    <lineage>
        <taxon>Bacteria</taxon>
        <taxon>Bacillati</taxon>
        <taxon>Actinomycetota</taxon>
        <taxon>Actinomycetes</taxon>
        <taxon>Micromonosporales</taxon>
        <taxon>Micromonosporaceae</taxon>
        <taxon>Actinoplanes</taxon>
    </lineage>
</organism>
<feature type="region of interest" description="Disordered" evidence="1">
    <location>
        <begin position="252"/>
        <end position="342"/>
    </location>
</feature>
<accession>A0A7W7I2Y6</accession>
<evidence type="ECO:0000313" key="2">
    <source>
        <dbReference type="EMBL" id="MBB4765450.1"/>
    </source>
</evidence>
<evidence type="ECO:0000313" key="3">
    <source>
        <dbReference type="Proteomes" id="UP000578112"/>
    </source>
</evidence>
<sequence>MRPGDRMLPPLNHGLPRIGMSPARLRFMTGLALAAAAALLVTVVWVADRGPELEKPTGDVVRVGVVEGQSVGGYLRSSRGELAALLPSAGSPAAGETWALVSLTEYLAPDRLQAALEGVPVAQVYVRAPLAGVRTQVVKVPVYRMPQDVVAGMLNAALARDQEQADYRKLGAELHGEGVNEIRLRRAYDTAARTAASEAAAYRAHCACAFAAVVRAGPLVLDRLANRPEVRAVDPAPEVRSLDRTEFRPVLPEQTVLVPDDDPALEGVPSRSRTVAPATPAPLPSSTGAAVRSASPDNPAVGSGHSAAAVQESTAVPSVRSGGADPDAPITAPGASRGASRR</sequence>
<evidence type="ECO:0000256" key="1">
    <source>
        <dbReference type="SAM" id="MobiDB-lite"/>
    </source>
</evidence>
<dbReference type="RefSeq" id="WP_184996504.1">
    <property type="nucleotide sequence ID" value="NZ_BOMK01000022.1"/>
</dbReference>
<keyword evidence="3" id="KW-1185">Reference proteome</keyword>
<protein>
    <submittedName>
        <fullName evidence="2">Uncharacterized protein</fullName>
    </submittedName>
</protein>
<dbReference type="Proteomes" id="UP000578112">
    <property type="component" value="Unassembled WGS sequence"/>
</dbReference>
<proteinExistence type="predicted"/>
<comment type="caution">
    <text evidence="2">The sequence shown here is derived from an EMBL/GenBank/DDBJ whole genome shotgun (WGS) entry which is preliminary data.</text>
</comment>